<dbReference type="Proteomes" id="UP000233551">
    <property type="component" value="Unassembled WGS sequence"/>
</dbReference>
<proteinExistence type="predicted"/>
<name>A0A2I0K3R6_PUNGR</name>
<dbReference type="AlphaFoldDB" id="A0A2I0K3R6"/>
<protein>
    <submittedName>
        <fullName evidence="1">Uncharacterized protein</fullName>
    </submittedName>
</protein>
<evidence type="ECO:0000313" key="1">
    <source>
        <dbReference type="EMBL" id="PKI62763.1"/>
    </source>
</evidence>
<comment type="caution">
    <text evidence="1">The sequence shown here is derived from an EMBL/GenBank/DDBJ whole genome shotgun (WGS) entry which is preliminary data.</text>
</comment>
<reference evidence="1 2" key="1">
    <citation type="submission" date="2017-11" db="EMBL/GenBank/DDBJ databases">
        <title>De-novo sequencing of pomegranate (Punica granatum L.) genome.</title>
        <authorList>
            <person name="Akparov Z."/>
            <person name="Amiraslanov A."/>
            <person name="Hajiyeva S."/>
            <person name="Abbasov M."/>
            <person name="Kaur K."/>
            <person name="Hamwieh A."/>
            <person name="Solovyev V."/>
            <person name="Salamov A."/>
            <person name="Braich B."/>
            <person name="Kosarev P."/>
            <person name="Mahmoud A."/>
            <person name="Hajiyev E."/>
            <person name="Babayeva S."/>
            <person name="Izzatullayeva V."/>
            <person name="Mammadov A."/>
            <person name="Mammadov A."/>
            <person name="Sharifova S."/>
            <person name="Ojaghi J."/>
            <person name="Eynullazada K."/>
            <person name="Bayramov B."/>
            <person name="Abdulazimova A."/>
            <person name="Shahmuradov I."/>
        </authorList>
    </citation>
    <scope>NUCLEOTIDE SEQUENCE [LARGE SCALE GENOMIC DNA]</scope>
    <source>
        <strain evidence="2">cv. AG2017</strain>
        <tissue evidence="1">Leaf</tissue>
    </source>
</reference>
<keyword evidence="2" id="KW-1185">Reference proteome</keyword>
<evidence type="ECO:0000313" key="2">
    <source>
        <dbReference type="Proteomes" id="UP000233551"/>
    </source>
</evidence>
<gene>
    <name evidence="1" type="ORF">CRG98_016862</name>
</gene>
<sequence length="159" mass="17774">MGCVCMYLQLQSTSDYRCRHKPYNKDIKMNKLNPTEPQALWHTSLPQARPQLLGPALHRLLKLGLKLLNLLLSEGVGIGAIVHYQAWASFVTVRPVGPRATTLGIPWTLNVRDTEDFLGSPNGRASHGIPEKKTSKEAWSWSMEIKIPSKVSSLEMISL</sequence>
<accession>A0A2I0K3R6</accession>
<dbReference type="EMBL" id="PGOL01000932">
    <property type="protein sequence ID" value="PKI62763.1"/>
    <property type="molecule type" value="Genomic_DNA"/>
</dbReference>
<organism evidence="1 2">
    <name type="scientific">Punica granatum</name>
    <name type="common">Pomegranate</name>
    <dbReference type="NCBI Taxonomy" id="22663"/>
    <lineage>
        <taxon>Eukaryota</taxon>
        <taxon>Viridiplantae</taxon>
        <taxon>Streptophyta</taxon>
        <taxon>Embryophyta</taxon>
        <taxon>Tracheophyta</taxon>
        <taxon>Spermatophyta</taxon>
        <taxon>Magnoliopsida</taxon>
        <taxon>eudicotyledons</taxon>
        <taxon>Gunneridae</taxon>
        <taxon>Pentapetalae</taxon>
        <taxon>rosids</taxon>
        <taxon>malvids</taxon>
        <taxon>Myrtales</taxon>
        <taxon>Lythraceae</taxon>
        <taxon>Punica</taxon>
    </lineage>
</organism>